<evidence type="ECO:0000259" key="7">
    <source>
        <dbReference type="Pfam" id="PF14322"/>
    </source>
</evidence>
<dbReference type="Gene3D" id="1.25.40.390">
    <property type="match status" value="1"/>
</dbReference>
<dbReference type="Proteomes" id="UP001501725">
    <property type="component" value="Unassembled WGS sequence"/>
</dbReference>
<evidence type="ECO:0000256" key="3">
    <source>
        <dbReference type="ARBA" id="ARBA00022729"/>
    </source>
</evidence>
<feature type="domain" description="RagB/SusD" evidence="6">
    <location>
        <begin position="341"/>
        <end position="493"/>
    </location>
</feature>
<dbReference type="EMBL" id="BAABGY010000018">
    <property type="protein sequence ID" value="GAA4343587.1"/>
    <property type="molecule type" value="Genomic_DNA"/>
</dbReference>
<evidence type="ECO:0000256" key="2">
    <source>
        <dbReference type="ARBA" id="ARBA00006275"/>
    </source>
</evidence>
<name>A0ABP8HS83_9BACT</name>
<dbReference type="InterPro" id="IPR011990">
    <property type="entry name" value="TPR-like_helical_dom_sf"/>
</dbReference>
<dbReference type="SUPFAM" id="SSF48452">
    <property type="entry name" value="TPR-like"/>
    <property type="match status" value="1"/>
</dbReference>
<evidence type="ECO:0000313" key="9">
    <source>
        <dbReference type="Proteomes" id="UP001501725"/>
    </source>
</evidence>
<keyword evidence="5" id="KW-0998">Cell outer membrane</keyword>
<proteinExistence type="inferred from homology"/>
<dbReference type="PROSITE" id="PS51257">
    <property type="entry name" value="PROKAR_LIPOPROTEIN"/>
    <property type="match status" value="1"/>
</dbReference>
<keyword evidence="3" id="KW-0732">Signal</keyword>
<sequence>MKKHFVLMLLSFGFLFSCSKLDETVYSSIAQTNFYKTASDAEAGLTSVYSSFADMYSGPSMVLVPDFSADQVYPRPVVGRNTLTMFNYDANYTTQRSFNRTLESPLDIWQHTYTGIERANWVISKVPGVAMNASRRDQIVGEALFLRALFYFTLARNFGDVPVKTTPTLNETDAFTAKSARADVYRQIYEDLDKAAGFLPAYSASIPKGRPSKEAAMALHAKAALYDEKWDVALQKAQQVISSGRYSLIPEVKDLYDVAREAAARQEVLFAFEAESTAGGRNGQIMSLYGPRNSDGPQYGKTTFGSIFAYQKFFNSFNPLDKRRQLLDTNYVNGQGRVVPQRDITPITTEGVLVKKYMDPNSNGANGANNVPVLRLADVYLVAAEAEARLNGPSGSAYNNINIVRRRAGLGDLTPGLSRDAFVDSVLQERSWEFFGEGDRWYDLTRTGKFLAVIPTAINSVFPVRTPLAKHRFFPLPQDEVNANPKLEQNPDWR</sequence>
<feature type="domain" description="SusD-like N-terminal" evidence="7">
    <location>
        <begin position="88"/>
        <end position="223"/>
    </location>
</feature>
<dbReference type="RefSeq" id="WP_345258139.1">
    <property type="nucleotide sequence ID" value="NZ_BAABGY010000018.1"/>
</dbReference>
<organism evidence="8 9">
    <name type="scientific">Flaviaesturariibacter amylovorans</name>
    <dbReference type="NCBI Taxonomy" id="1084520"/>
    <lineage>
        <taxon>Bacteria</taxon>
        <taxon>Pseudomonadati</taxon>
        <taxon>Bacteroidota</taxon>
        <taxon>Chitinophagia</taxon>
        <taxon>Chitinophagales</taxon>
        <taxon>Chitinophagaceae</taxon>
        <taxon>Flaviaestuariibacter</taxon>
    </lineage>
</organism>
<protein>
    <submittedName>
        <fullName evidence="8">RagB/SusD family nutrient uptake outer membrane protein</fullName>
    </submittedName>
</protein>
<accession>A0ABP8HS83</accession>
<evidence type="ECO:0000259" key="6">
    <source>
        <dbReference type="Pfam" id="PF07980"/>
    </source>
</evidence>
<evidence type="ECO:0000256" key="5">
    <source>
        <dbReference type="ARBA" id="ARBA00023237"/>
    </source>
</evidence>
<gene>
    <name evidence="8" type="ORF">GCM10023184_43920</name>
</gene>
<evidence type="ECO:0000313" key="8">
    <source>
        <dbReference type="EMBL" id="GAA4343587.1"/>
    </source>
</evidence>
<dbReference type="Pfam" id="PF07980">
    <property type="entry name" value="SusD_RagB"/>
    <property type="match status" value="1"/>
</dbReference>
<comment type="caution">
    <text evidence="8">The sequence shown here is derived from an EMBL/GenBank/DDBJ whole genome shotgun (WGS) entry which is preliminary data.</text>
</comment>
<evidence type="ECO:0000256" key="1">
    <source>
        <dbReference type="ARBA" id="ARBA00004442"/>
    </source>
</evidence>
<comment type="similarity">
    <text evidence="2">Belongs to the SusD family.</text>
</comment>
<dbReference type="Pfam" id="PF14322">
    <property type="entry name" value="SusD-like_3"/>
    <property type="match status" value="1"/>
</dbReference>
<dbReference type="InterPro" id="IPR033985">
    <property type="entry name" value="SusD-like_N"/>
</dbReference>
<reference evidence="9" key="1">
    <citation type="journal article" date="2019" name="Int. J. Syst. Evol. Microbiol.">
        <title>The Global Catalogue of Microorganisms (GCM) 10K type strain sequencing project: providing services to taxonomists for standard genome sequencing and annotation.</title>
        <authorList>
            <consortium name="The Broad Institute Genomics Platform"/>
            <consortium name="The Broad Institute Genome Sequencing Center for Infectious Disease"/>
            <person name="Wu L."/>
            <person name="Ma J."/>
        </authorList>
    </citation>
    <scope>NUCLEOTIDE SEQUENCE [LARGE SCALE GENOMIC DNA]</scope>
    <source>
        <strain evidence="9">JCM 17919</strain>
    </source>
</reference>
<keyword evidence="9" id="KW-1185">Reference proteome</keyword>
<comment type="subcellular location">
    <subcellularLocation>
        <location evidence="1">Cell outer membrane</location>
    </subcellularLocation>
</comment>
<keyword evidence="4" id="KW-0472">Membrane</keyword>
<evidence type="ECO:0000256" key="4">
    <source>
        <dbReference type="ARBA" id="ARBA00023136"/>
    </source>
</evidence>
<dbReference type="InterPro" id="IPR012944">
    <property type="entry name" value="SusD_RagB_dom"/>
</dbReference>